<gene>
    <name evidence="1" type="ORF">M972_111048</name>
</gene>
<reference evidence="1 2" key="1">
    <citation type="submission" date="2017-09" db="EMBL/GenBank/DDBJ databases">
        <title>Evaluation of Pacific Biosciences Sequencing Technology to Finishing C. thermocellum Genome Sequences.</title>
        <authorList>
            <person name="Brown S."/>
        </authorList>
    </citation>
    <scope>NUCLEOTIDE SEQUENCE [LARGE SCALE GENOMIC DNA]</scope>
    <source>
        <strain evidence="1 2">AD2</strain>
    </source>
</reference>
<proteinExistence type="predicted"/>
<evidence type="ECO:0000313" key="1">
    <source>
        <dbReference type="EMBL" id="PFH02280.1"/>
    </source>
</evidence>
<accession>A0AB36TGF7</accession>
<comment type="caution">
    <text evidence="1">The sequence shown here is derived from an EMBL/GenBank/DDBJ whole genome shotgun (WGS) entry which is preliminary data.</text>
</comment>
<evidence type="ECO:0000313" key="2">
    <source>
        <dbReference type="Proteomes" id="UP000223596"/>
    </source>
</evidence>
<dbReference type="EMBL" id="PDBW01000001">
    <property type="protein sequence ID" value="PFH02280.1"/>
    <property type="molecule type" value="Genomic_DNA"/>
</dbReference>
<name>A0AB36TGF7_ACETH</name>
<protein>
    <submittedName>
        <fullName evidence="1">Uncharacterized protein</fullName>
    </submittedName>
</protein>
<dbReference type="AlphaFoldDB" id="A0AB36TGF7"/>
<sequence length="151" mass="18077">MPSVHHSREVFHEYHDQRFVFENKKRYWEGIAKFSDYFNLYMSIFNDNLDMKYGNTRNKVISNDITFDIANKIKNLKNESRVVRENRIKDIANHILLPFDEKYNAIGKFILQTAQNIVDEANREYLLHAELIDKWPQIVIKAKNINLMDII</sequence>
<dbReference type="Proteomes" id="UP000223596">
    <property type="component" value="Unassembled WGS sequence"/>
</dbReference>
<organism evidence="1 2">
    <name type="scientific">Acetivibrio thermocellus AD2</name>
    <dbReference type="NCBI Taxonomy" id="1138384"/>
    <lineage>
        <taxon>Bacteria</taxon>
        <taxon>Bacillati</taxon>
        <taxon>Bacillota</taxon>
        <taxon>Clostridia</taxon>
        <taxon>Eubacteriales</taxon>
        <taxon>Oscillospiraceae</taxon>
        <taxon>Acetivibrio</taxon>
    </lineage>
</organism>